<evidence type="ECO:0000313" key="21">
    <source>
        <dbReference type="Proteomes" id="UP000284431"/>
    </source>
</evidence>
<dbReference type="GO" id="GO:0009279">
    <property type="term" value="C:cell outer membrane"/>
    <property type="evidence" value="ECO:0007669"/>
    <property type="project" value="UniProtKB-SubCell"/>
</dbReference>
<evidence type="ECO:0000313" key="9">
    <source>
        <dbReference type="EMBL" id="CUP49872.1"/>
    </source>
</evidence>
<dbReference type="Pfam" id="PF07980">
    <property type="entry name" value="SusD_RagB"/>
    <property type="match status" value="1"/>
</dbReference>
<dbReference type="KEGG" id="bcac:CGC64_02270"/>
<dbReference type="AlphaFoldDB" id="A0A174QAS6"/>
<evidence type="ECO:0000313" key="20">
    <source>
        <dbReference type="Proteomes" id="UP000284205"/>
    </source>
</evidence>
<evidence type="ECO:0000313" key="19">
    <source>
        <dbReference type="Proteomes" id="UP000095725"/>
    </source>
</evidence>
<evidence type="ECO:0000256" key="3">
    <source>
        <dbReference type="ARBA" id="ARBA00022729"/>
    </source>
</evidence>
<dbReference type="Proteomes" id="UP001170023">
    <property type="component" value="Unassembled WGS sequence"/>
</dbReference>
<evidence type="ECO:0000313" key="16">
    <source>
        <dbReference type="EMBL" id="RGR70606.1"/>
    </source>
</evidence>
<dbReference type="EMBL" id="QRUO01000010">
    <property type="protein sequence ID" value="RGR70606.1"/>
    <property type="molecule type" value="Genomic_DNA"/>
</dbReference>
<dbReference type="SUPFAM" id="SSF48452">
    <property type="entry name" value="TPR-like"/>
    <property type="match status" value="1"/>
</dbReference>
<dbReference type="STRING" id="47678.ERS852494_02814"/>
<dbReference type="Proteomes" id="UP000427825">
    <property type="component" value="Unassembled WGS sequence"/>
</dbReference>
<reference evidence="15" key="4">
    <citation type="submission" date="2023-07" db="EMBL/GenBank/DDBJ databases">
        <title>Whole Genome Sequencing of Colonoscopy isolates.</title>
        <authorList>
            <person name="Surve S.V."/>
            <person name="Valls R.A."/>
            <person name="Barrak K.E."/>
            <person name="Gardner T.B."/>
            <person name="O'Toole G.A."/>
        </authorList>
    </citation>
    <scope>NUCLEOTIDE SEQUENCE</scope>
    <source>
        <strain evidence="15">GP0119</strain>
    </source>
</reference>
<feature type="chain" id="PRO_5015052333" evidence="6">
    <location>
        <begin position="24"/>
        <end position="641"/>
    </location>
</feature>
<comment type="similarity">
    <text evidence="2">Belongs to the SusD family.</text>
</comment>
<evidence type="ECO:0000259" key="7">
    <source>
        <dbReference type="Pfam" id="PF07980"/>
    </source>
</evidence>
<dbReference type="Proteomes" id="UP000284205">
    <property type="component" value="Unassembled WGS sequence"/>
</dbReference>
<keyword evidence="4" id="KW-0472">Membrane</keyword>
<evidence type="ECO:0000313" key="23">
    <source>
        <dbReference type="Proteomes" id="UP000427825"/>
    </source>
</evidence>
<evidence type="ECO:0000313" key="17">
    <source>
        <dbReference type="EMBL" id="RGY24074.1"/>
    </source>
</evidence>
<gene>
    <name evidence="16" type="ORF">DWY26_12325</name>
    <name evidence="17" type="ORF">DXA49_14695</name>
    <name evidence="10" type="ORF">ERS852494_02814</name>
    <name evidence="9" type="ORF">ERS852558_00361</name>
    <name evidence="14" type="ORF">F2Y31_12905</name>
    <name evidence="13" type="ORF">F2Y35_04805</name>
    <name evidence="11" type="ORF">F2Y36_18610</name>
    <name evidence="12" type="ORF">F2Y39_08810</name>
    <name evidence="15" type="ORF">Q4469_20540</name>
</gene>
<evidence type="ECO:0000256" key="2">
    <source>
        <dbReference type="ARBA" id="ARBA00006275"/>
    </source>
</evidence>
<dbReference type="Proteomes" id="UP000284431">
    <property type="component" value="Unassembled WGS sequence"/>
</dbReference>
<reference evidence="18 19" key="1">
    <citation type="submission" date="2015-09" db="EMBL/GenBank/DDBJ databases">
        <authorList>
            <consortium name="Pathogen Informatics"/>
        </authorList>
    </citation>
    <scope>NUCLEOTIDE SEQUENCE [LARGE SCALE GENOMIC DNA]</scope>
    <source>
        <strain evidence="10 18">2789STDY5834880</strain>
        <strain evidence="9 19">2789STDY5834946</strain>
    </source>
</reference>
<dbReference type="EMBL" id="VVYP01000027">
    <property type="protein sequence ID" value="KAA5460213.1"/>
    <property type="molecule type" value="Genomic_DNA"/>
</dbReference>
<dbReference type="InterPro" id="IPR011990">
    <property type="entry name" value="TPR-like_helical_dom_sf"/>
</dbReference>
<evidence type="ECO:0000313" key="15">
    <source>
        <dbReference type="EMBL" id="MDO6360032.1"/>
    </source>
</evidence>
<dbReference type="RefSeq" id="WP_005675320.1">
    <property type="nucleotide sequence ID" value="NZ_CABMOQ010000014.1"/>
</dbReference>
<protein>
    <submittedName>
        <fullName evidence="10">RagB/SusD domain protein</fullName>
    </submittedName>
    <submittedName>
        <fullName evidence="11">RagB/SusD family nutrient uptake outer membrane protein</fullName>
    </submittedName>
</protein>
<evidence type="ECO:0000313" key="13">
    <source>
        <dbReference type="EMBL" id="KAA5494159.1"/>
    </source>
</evidence>
<evidence type="ECO:0000313" key="12">
    <source>
        <dbReference type="EMBL" id="KAA5477703.1"/>
    </source>
</evidence>
<dbReference type="Proteomes" id="UP000475905">
    <property type="component" value="Unassembled WGS sequence"/>
</dbReference>
<comment type="subcellular location">
    <subcellularLocation>
        <location evidence="1">Cell outer membrane</location>
    </subcellularLocation>
</comment>
<feature type="signal peptide" evidence="6">
    <location>
        <begin position="1"/>
        <end position="23"/>
    </location>
</feature>
<dbReference type="Proteomes" id="UP000491168">
    <property type="component" value="Unassembled WGS sequence"/>
</dbReference>
<reference evidence="22 23" key="3">
    <citation type="journal article" date="2019" name="Nat. Med.">
        <title>A library of human gut bacterial isolates paired with longitudinal multiomics data enables mechanistic microbiome research.</title>
        <authorList>
            <person name="Poyet M."/>
            <person name="Groussin M."/>
            <person name="Gibbons S.M."/>
            <person name="Avila-Pacheco J."/>
            <person name="Jiang X."/>
            <person name="Kearney S.M."/>
            <person name="Perrotta A.R."/>
            <person name="Berdy B."/>
            <person name="Zhao S."/>
            <person name="Lieberman T.D."/>
            <person name="Swanson P.K."/>
            <person name="Smith M."/>
            <person name="Roesemann S."/>
            <person name="Alexander J.E."/>
            <person name="Rich S.A."/>
            <person name="Livny J."/>
            <person name="Vlamakis H."/>
            <person name="Clish C."/>
            <person name="Bullock K."/>
            <person name="Deik A."/>
            <person name="Scott J."/>
            <person name="Pierce K.A."/>
            <person name="Xavier R.J."/>
            <person name="Alm E.J."/>
        </authorList>
    </citation>
    <scope>NUCLEOTIDE SEQUENCE [LARGE SCALE GENOMIC DNA]</scope>
    <source>
        <strain evidence="14 22">BIOML-A19</strain>
        <strain evidence="13 25">BIOML-A21</strain>
        <strain evidence="12 23">BIOML-A25</strain>
        <strain evidence="11 24">BIOML-A31</strain>
    </source>
</reference>
<dbReference type="EMBL" id="VVYJ01000004">
    <property type="protein sequence ID" value="KAA5477703.1"/>
    <property type="molecule type" value="Genomic_DNA"/>
</dbReference>
<evidence type="ECO:0000256" key="4">
    <source>
        <dbReference type="ARBA" id="ARBA00023136"/>
    </source>
</evidence>
<evidence type="ECO:0000256" key="1">
    <source>
        <dbReference type="ARBA" id="ARBA00004442"/>
    </source>
</evidence>
<keyword evidence="3 6" id="KW-0732">Signal</keyword>
<evidence type="ECO:0000256" key="6">
    <source>
        <dbReference type="SAM" id="SignalP"/>
    </source>
</evidence>
<dbReference type="GeneID" id="75111743"/>
<feature type="domain" description="RagB/SusD" evidence="7">
    <location>
        <begin position="340"/>
        <end position="641"/>
    </location>
</feature>
<dbReference type="Proteomes" id="UP000095657">
    <property type="component" value="Unassembled WGS sequence"/>
</dbReference>
<dbReference type="EMBL" id="JAUONL010000027">
    <property type="protein sequence ID" value="MDO6360032.1"/>
    <property type="molecule type" value="Genomic_DNA"/>
</dbReference>
<dbReference type="EMBL" id="QSCS01000024">
    <property type="protein sequence ID" value="RGY24074.1"/>
    <property type="molecule type" value="Genomic_DNA"/>
</dbReference>
<evidence type="ECO:0000313" key="11">
    <source>
        <dbReference type="EMBL" id="KAA5460213.1"/>
    </source>
</evidence>
<evidence type="ECO:0000313" key="24">
    <source>
        <dbReference type="Proteomes" id="UP000475905"/>
    </source>
</evidence>
<evidence type="ECO:0000313" key="14">
    <source>
        <dbReference type="EMBL" id="KAA5497634.1"/>
    </source>
</evidence>
<evidence type="ECO:0000256" key="5">
    <source>
        <dbReference type="ARBA" id="ARBA00023237"/>
    </source>
</evidence>
<reference evidence="20 21" key="2">
    <citation type="submission" date="2018-08" db="EMBL/GenBank/DDBJ databases">
        <title>A genome reference for cultivated species of the human gut microbiota.</title>
        <authorList>
            <person name="Zou Y."/>
            <person name="Xue W."/>
            <person name="Luo G."/>
        </authorList>
    </citation>
    <scope>NUCLEOTIDE SEQUENCE [LARGE SCALE GENOMIC DNA]</scope>
    <source>
        <strain evidence="16 20">AF24-29LB</strain>
        <strain evidence="17 21">OF02-6LB</strain>
    </source>
</reference>
<evidence type="ECO:0000259" key="8">
    <source>
        <dbReference type="Pfam" id="PF14322"/>
    </source>
</evidence>
<dbReference type="Pfam" id="PF14322">
    <property type="entry name" value="SusD-like_3"/>
    <property type="match status" value="1"/>
</dbReference>
<dbReference type="Proteomes" id="UP000095725">
    <property type="component" value="Unassembled WGS sequence"/>
</dbReference>
<dbReference type="EMBL" id="CZBL01000001">
    <property type="protein sequence ID" value="CUP49872.1"/>
    <property type="molecule type" value="Genomic_DNA"/>
</dbReference>
<dbReference type="InterPro" id="IPR012944">
    <property type="entry name" value="SusD_RagB_dom"/>
</dbReference>
<keyword evidence="5" id="KW-0998">Cell outer membrane</keyword>
<dbReference type="Proteomes" id="UP000368418">
    <property type="component" value="Unassembled WGS sequence"/>
</dbReference>
<accession>A0A174QAS6</accession>
<dbReference type="EMBL" id="VVYD01000011">
    <property type="protein sequence ID" value="KAA5497634.1"/>
    <property type="molecule type" value="Genomic_DNA"/>
</dbReference>
<feature type="domain" description="SusD-like N-terminal" evidence="8">
    <location>
        <begin position="95"/>
        <end position="226"/>
    </location>
</feature>
<dbReference type="EMBL" id="CZAI01000006">
    <property type="protein sequence ID" value="CUP67845.1"/>
    <property type="molecule type" value="Genomic_DNA"/>
</dbReference>
<evidence type="ECO:0000313" key="25">
    <source>
        <dbReference type="Proteomes" id="UP000491168"/>
    </source>
</evidence>
<dbReference type="Gene3D" id="1.25.40.390">
    <property type="match status" value="1"/>
</dbReference>
<evidence type="ECO:0000313" key="10">
    <source>
        <dbReference type="EMBL" id="CUP67845.1"/>
    </source>
</evidence>
<evidence type="ECO:0000313" key="22">
    <source>
        <dbReference type="Proteomes" id="UP000368418"/>
    </source>
</evidence>
<organism evidence="10 18">
    <name type="scientific">Bacteroides caccae</name>
    <dbReference type="NCBI Taxonomy" id="47678"/>
    <lineage>
        <taxon>Bacteria</taxon>
        <taxon>Pseudomonadati</taxon>
        <taxon>Bacteroidota</taxon>
        <taxon>Bacteroidia</taxon>
        <taxon>Bacteroidales</taxon>
        <taxon>Bacteroidaceae</taxon>
        <taxon>Bacteroides</taxon>
    </lineage>
</organism>
<proteinExistence type="inferred from homology"/>
<dbReference type="InterPro" id="IPR033985">
    <property type="entry name" value="SusD-like_N"/>
</dbReference>
<name>A0A174QAS6_9BACE</name>
<evidence type="ECO:0000313" key="18">
    <source>
        <dbReference type="Proteomes" id="UP000095657"/>
    </source>
</evidence>
<sequence length="641" mass="73536">MKKIIISISLVIAAMLCSTSCSDYLDIVPEGTPSMDNAFSNRINSFKFLHTCYSYLPSWDQGGSIGFLAGDEHWLMPKGTGFIDQRISLNAWEIGRGEQNNNDPYQNFWDGGNGGTNLWVAIRDCNIFLENINKPLDLQNYERTRWIAEVKFLKAYYHYYLFMLYGPIPIMDTNIAVDASQDEVRRYREPVDDVVAYISNLLDEAYKDLPSKITDPGQEMGRITQPIAKAVKAQLLLLAASPLFNGNSDYINVKDNQGRHLFPTQVDNSKWKLAADAALEAINCAKENGHEKLYTFSLPINSISAATRKLLDIGEAVTEKWNEEIIWGSTRNVNGLQTVAMAKHTKGSHYNARSVLGPTLSVAEAFYSSNGVPISEDNSDFWTANYPNRYEITTIPDEGNNKYYLQIGEQTAYLHLNREPRFYASLSFDRGTWYGDGYTNDEPANLAFYHFRAKEVSGRQTSEDHSYTGYLNKKVCSYKTGLTKDGFSPYRYSFPIIRLADLYLMYAEALNESQESPTQDVYDYVDLVRERAGLKGVKESWSKYSKSPDKPNTKNGMREIIRMERLNELACEGKRFWDLRRWKKELPREVKGWHIQGETAQEFYRVTTIYLRSKYSYKDYLWPLKLETILKDPNLVQNPGW</sequence>
<dbReference type="EMBL" id="VVYF01000004">
    <property type="protein sequence ID" value="KAA5494159.1"/>
    <property type="molecule type" value="Genomic_DNA"/>
</dbReference>